<dbReference type="GO" id="GO:0051607">
    <property type="term" value="P:defense response to virus"/>
    <property type="evidence" value="ECO:0007669"/>
    <property type="project" value="UniProtKB-ARBA"/>
</dbReference>
<feature type="domain" description="NB-ARC" evidence="12">
    <location>
        <begin position="376"/>
        <end position="548"/>
    </location>
</feature>
<dbReference type="GO" id="GO:0005737">
    <property type="term" value="C:cytoplasm"/>
    <property type="evidence" value="ECO:0007669"/>
    <property type="project" value="UniProtKB-SubCell"/>
</dbReference>
<comment type="function">
    <text evidence="1">Confers resistance to late blight (Phytophthora infestans) races carrying the avirulence gene Avr1. Resistance proteins guard the plant against pathogens that contain an appropriate avirulence protein via an indirect interaction with this avirulence protein. That triggers a defense system including the hypersensitive response, which restricts the pathogen growth.</text>
</comment>
<dbReference type="OrthoDB" id="1478287at2759"/>
<feature type="compositionally biased region" description="Low complexity" evidence="11">
    <location>
        <begin position="348"/>
        <end position="360"/>
    </location>
</feature>
<keyword evidence="5" id="KW-0433">Leucine-rich repeat</keyword>
<keyword evidence="6" id="KW-0381">Hypersensitive response</keyword>
<evidence type="ECO:0000259" key="12">
    <source>
        <dbReference type="Pfam" id="PF00931"/>
    </source>
</evidence>
<keyword evidence="9" id="KW-0611">Plant defense</keyword>
<evidence type="ECO:0000256" key="4">
    <source>
        <dbReference type="ARBA" id="ARBA00022490"/>
    </source>
</evidence>
<dbReference type="Gramene" id="OE9A053568T1">
    <property type="protein sequence ID" value="OE9A053568C1"/>
    <property type="gene ID" value="OE9A053568"/>
</dbReference>
<dbReference type="PANTHER" id="PTHR23155">
    <property type="entry name" value="DISEASE RESISTANCE PROTEIN RP"/>
    <property type="match status" value="1"/>
</dbReference>
<dbReference type="FunFam" id="1.10.10.10:FF:000322">
    <property type="entry name" value="Probable disease resistance protein At1g63360"/>
    <property type="match status" value="1"/>
</dbReference>
<dbReference type="InterPro" id="IPR042197">
    <property type="entry name" value="Apaf_helical"/>
</dbReference>
<keyword evidence="7" id="KW-0677">Repeat</keyword>
<dbReference type="GO" id="GO:0005524">
    <property type="term" value="F:ATP binding"/>
    <property type="evidence" value="ECO:0007669"/>
    <property type="project" value="UniProtKB-KW"/>
</dbReference>
<evidence type="ECO:0000256" key="3">
    <source>
        <dbReference type="ARBA" id="ARBA00008894"/>
    </source>
</evidence>
<evidence type="ECO:0000256" key="7">
    <source>
        <dbReference type="ARBA" id="ARBA00022737"/>
    </source>
</evidence>
<dbReference type="PRINTS" id="PR00364">
    <property type="entry name" value="DISEASERSIST"/>
</dbReference>
<gene>
    <name evidence="14" type="ORF">OLEA9_A053568</name>
</gene>
<feature type="region of interest" description="Disordered" evidence="11">
    <location>
        <begin position="339"/>
        <end position="363"/>
    </location>
</feature>
<keyword evidence="15" id="KW-1185">Reference proteome</keyword>
<dbReference type="Pfam" id="PF23559">
    <property type="entry name" value="WHD_DRP"/>
    <property type="match status" value="1"/>
</dbReference>
<evidence type="ECO:0000259" key="13">
    <source>
        <dbReference type="Pfam" id="PF23559"/>
    </source>
</evidence>
<accession>A0A8S0VNI7</accession>
<dbReference type="SUPFAM" id="SSF52540">
    <property type="entry name" value="P-loop containing nucleoside triphosphate hydrolases"/>
    <property type="match status" value="1"/>
</dbReference>
<dbReference type="Gene3D" id="3.40.50.300">
    <property type="entry name" value="P-loop containing nucleotide triphosphate hydrolases"/>
    <property type="match status" value="1"/>
</dbReference>
<dbReference type="InterPro" id="IPR032675">
    <property type="entry name" value="LRR_dom_sf"/>
</dbReference>
<dbReference type="InterPro" id="IPR027417">
    <property type="entry name" value="P-loop_NTPase"/>
</dbReference>
<dbReference type="EMBL" id="CACTIH010009555">
    <property type="protein sequence ID" value="CAA3032300.1"/>
    <property type="molecule type" value="Genomic_DNA"/>
</dbReference>
<evidence type="ECO:0000313" key="15">
    <source>
        <dbReference type="Proteomes" id="UP000594638"/>
    </source>
</evidence>
<keyword evidence="10" id="KW-0067">ATP-binding</keyword>
<evidence type="ECO:0000256" key="6">
    <source>
        <dbReference type="ARBA" id="ARBA00022667"/>
    </source>
</evidence>
<dbReference type="PANTHER" id="PTHR23155:SF1152">
    <property type="entry name" value="AAA+ ATPASE DOMAIN-CONTAINING PROTEIN"/>
    <property type="match status" value="1"/>
</dbReference>
<dbReference type="SUPFAM" id="SSF52058">
    <property type="entry name" value="L domain-like"/>
    <property type="match status" value="1"/>
</dbReference>
<evidence type="ECO:0000256" key="1">
    <source>
        <dbReference type="ARBA" id="ARBA00002074"/>
    </source>
</evidence>
<protein>
    <submittedName>
        <fullName evidence="14">Late blight resistance homolog R1A-10</fullName>
    </submittedName>
</protein>
<dbReference type="Gene3D" id="1.10.10.10">
    <property type="entry name" value="Winged helix-like DNA-binding domain superfamily/Winged helix DNA-binding domain"/>
    <property type="match status" value="1"/>
</dbReference>
<name>A0A8S0VNI7_OLEEU</name>
<dbReference type="Gene3D" id="3.80.10.10">
    <property type="entry name" value="Ribonuclease Inhibitor"/>
    <property type="match status" value="1"/>
</dbReference>
<evidence type="ECO:0000313" key="14">
    <source>
        <dbReference type="EMBL" id="CAA3032300.1"/>
    </source>
</evidence>
<comment type="subcellular location">
    <subcellularLocation>
        <location evidence="2">Cytoplasm</location>
    </subcellularLocation>
</comment>
<dbReference type="GO" id="GO:0009626">
    <property type="term" value="P:plant-type hypersensitive response"/>
    <property type="evidence" value="ECO:0007669"/>
    <property type="project" value="UniProtKB-KW"/>
</dbReference>
<dbReference type="AlphaFoldDB" id="A0A8S0VNI7"/>
<evidence type="ECO:0000256" key="9">
    <source>
        <dbReference type="ARBA" id="ARBA00022821"/>
    </source>
</evidence>
<dbReference type="InterPro" id="IPR002182">
    <property type="entry name" value="NB-ARC"/>
</dbReference>
<keyword evidence="4" id="KW-0963">Cytoplasm</keyword>
<dbReference type="InterPro" id="IPR036388">
    <property type="entry name" value="WH-like_DNA-bd_sf"/>
</dbReference>
<dbReference type="InterPro" id="IPR044974">
    <property type="entry name" value="Disease_R_plants"/>
</dbReference>
<feature type="non-terminal residue" evidence="14">
    <location>
        <position position="1"/>
    </location>
</feature>
<evidence type="ECO:0000256" key="11">
    <source>
        <dbReference type="SAM" id="MobiDB-lite"/>
    </source>
</evidence>
<dbReference type="GO" id="GO:0043531">
    <property type="term" value="F:ADP binding"/>
    <property type="evidence" value="ECO:0007669"/>
    <property type="project" value="InterPro"/>
</dbReference>
<keyword evidence="8" id="KW-0547">Nucleotide-binding</keyword>
<feature type="domain" description="Disease resistance protein winged helix" evidence="13">
    <location>
        <begin position="631"/>
        <end position="700"/>
    </location>
</feature>
<comment type="similarity">
    <text evidence="3">Belongs to the disease resistance NB-LRR family.</text>
</comment>
<evidence type="ECO:0000256" key="8">
    <source>
        <dbReference type="ARBA" id="ARBA00022741"/>
    </source>
</evidence>
<sequence length="1038" mass="120965">RGITLSNIMTFHVFLDNCFSTSPSTIDMRMKKVARNIIKKIKNFDNKLTLKIYRRLYDSQIHRSFIFSRTFRPNQQYLMDFSYKNLSYLIKSQDLLSHMQDLELDEGKIVGFQWLGPHFLTFLKYVGKWRFRFERINELLEHLDDSASDCILYGENEHYNNFLEIVFSFMPRIREFFTSPYPLQLLDTDEVVAPGKIYFLLETIGELLNCRTDSSLLVSNQVKVLLKELKSLLFASSDIMRRIIKEVGKSIATIIFVMQENQKDNIFTEFEAVYNEAGLFLHSFFFTADLVNMTKMDLAISVLLERIEIVKVKIKDYVIAISMKMNCRIERLQVAEGPSEVSSSQDKSISAESPSEASSSQDKSISVVDEMIVGLEDMTTEVTSRLLGGPSYRQIISIVGMGGLGKTTLAKKIYNDSNVRYYFDKLSWCVVSQTYQKRKLLVDILSSLSNLSNHQISDKKDEDLAEYLYKSLIGRRYLIVIDDLWDICVWNDLRRYFPDDKINRSRVLFTSRLKNLASEISHVIIEPLPLSPSESWKLLEKNVFKKERCPQELLHIGEQIARYCRGLPLSIVMIAGVLSNMEKKENLWQKVAENLSSYIFQKADEYIPILKLSYMHLPNHLKPCFLYLSAYKEDEDILVQKLLLLWIAEGLIEKKVHKSLEDVAEEYLMELINRSLLQVSKRRFDNGVKACSLHDLVLDMCWKIAEEENFLFQHEFLLSKHRHRLFRDWSHHLSKDLSIFYNLENIKIFDRGHEYLLRFSVLGDLRYLIIHSLELSIRSLQNLEFLHVKFMNPIPRYLLNMPKLRHLHVGISSLPRRFQKNCYSSDISRISSLQTLCYVYIDDSESEEILRSLPNLRKLKCTSPHNFCPDLSVLTRLETLTMAFESRFEGDYSVINFPTNIKKLTLSNLALPWKKMSLVGTLPNLEILNLEDEAFEGEIWNTEEDEFQKLKFLQLERLGLEQWNSSNDHFPVLEGLLLSDCEKLDKIPSEFSNIPTLQKIEAYGCGENVESSALQIQEEQLDYGNEDFEVTISTESLR</sequence>
<dbReference type="FunFam" id="3.40.50.300:FF:001091">
    <property type="entry name" value="Probable disease resistance protein At1g61300"/>
    <property type="match status" value="1"/>
</dbReference>
<proteinExistence type="inferred from homology"/>
<evidence type="ECO:0000256" key="2">
    <source>
        <dbReference type="ARBA" id="ARBA00004496"/>
    </source>
</evidence>
<evidence type="ECO:0000256" key="10">
    <source>
        <dbReference type="ARBA" id="ARBA00022840"/>
    </source>
</evidence>
<dbReference type="Proteomes" id="UP000594638">
    <property type="component" value="Unassembled WGS sequence"/>
</dbReference>
<evidence type="ECO:0000256" key="5">
    <source>
        <dbReference type="ARBA" id="ARBA00022614"/>
    </source>
</evidence>
<comment type="caution">
    <text evidence="14">The sequence shown here is derived from an EMBL/GenBank/DDBJ whole genome shotgun (WGS) entry which is preliminary data.</text>
</comment>
<dbReference type="InterPro" id="IPR058922">
    <property type="entry name" value="WHD_DRP"/>
</dbReference>
<organism evidence="14 15">
    <name type="scientific">Olea europaea subsp. europaea</name>
    <dbReference type="NCBI Taxonomy" id="158383"/>
    <lineage>
        <taxon>Eukaryota</taxon>
        <taxon>Viridiplantae</taxon>
        <taxon>Streptophyta</taxon>
        <taxon>Embryophyta</taxon>
        <taxon>Tracheophyta</taxon>
        <taxon>Spermatophyta</taxon>
        <taxon>Magnoliopsida</taxon>
        <taxon>eudicotyledons</taxon>
        <taxon>Gunneridae</taxon>
        <taxon>Pentapetalae</taxon>
        <taxon>asterids</taxon>
        <taxon>lamiids</taxon>
        <taxon>Lamiales</taxon>
        <taxon>Oleaceae</taxon>
        <taxon>Oleeae</taxon>
        <taxon>Olea</taxon>
    </lineage>
</organism>
<reference evidence="14 15" key="1">
    <citation type="submission" date="2019-12" db="EMBL/GenBank/DDBJ databases">
        <authorList>
            <person name="Alioto T."/>
            <person name="Alioto T."/>
            <person name="Gomez Garrido J."/>
        </authorList>
    </citation>
    <scope>NUCLEOTIDE SEQUENCE [LARGE SCALE GENOMIC DNA]</scope>
</reference>
<dbReference type="Gene3D" id="1.10.8.430">
    <property type="entry name" value="Helical domain of apoptotic protease-activating factors"/>
    <property type="match status" value="1"/>
</dbReference>
<dbReference type="Pfam" id="PF00931">
    <property type="entry name" value="NB-ARC"/>
    <property type="match status" value="1"/>
</dbReference>